<dbReference type="KEGG" id="sgp:SpiGrapes_0442"/>
<name>G8QW57_SPHPG</name>
<organism evidence="1 2">
    <name type="scientific">Sphaerochaeta pleomorpha (strain ATCC BAA-1885 / DSM 22778 / Grapes)</name>
    <dbReference type="NCBI Taxonomy" id="158190"/>
    <lineage>
        <taxon>Bacteria</taxon>
        <taxon>Pseudomonadati</taxon>
        <taxon>Spirochaetota</taxon>
        <taxon>Spirochaetia</taxon>
        <taxon>Spirochaetales</taxon>
        <taxon>Sphaerochaetaceae</taxon>
        <taxon>Sphaerochaeta</taxon>
    </lineage>
</organism>
<gene>
    <name evidence="1" type="ordered locus">SpiGrapes_0442</name>
</gene>
<dbReference type="RefSeq" id="WP_014269149.1">
    <property type="nucleotide sequence ID" value="NC_016633.1"/>
</dbReference>
<dbReference type="HOGENOM" id="CLU_1089497_0_0_12"/>
<sequence>MHIRTLSVCLLFSLFVFFPGCKKDPNQELRNSFEQKDYVGTVKIAQTLLKESVQSEYLFWEAKANDSLGNTAVAYSELSLYLAMTDHENASWREANELMCKIGFQVKQYQRVIESAGILEQSGWLGGELPRYYYQALVAAKQAEKANQVFKSYLKDSVDAYQYALLLVNAKASIENLFDAFLTLSPDEQLALLEFAASDTVKPDYANGLLKLAIPLEKSCTESVGLKRVYLVLEKLYGYADQRVLQRKYETLANK</sequence>
<proteinExistence type="predicted"/>
<evidence type="ECO:0000313" key="2">
    <source>
        <dbReference type="Proteomes" id="UP000005632"/>
    </source>
</evidence>
<dbReference type="AlphaFoldDB" id="G8QW57"/>
<dbReference type="OrthoDB" id="10018130at2"/>
<accession>G8QW57</accession>
<dbReference type="Proteomes" id="UP000005632">
    <property type="component" value="Chromosome"/>
</dbReference>
<reference evidence="1 2" key="1">
    <citation type="submission" date="2011-11" db="EMBL/GenBank/DDBJ databases">
        <title>Complete sequence of Spirochaeta sp. grapes.</title>
        <authorList>
            <consortium name="US DOE Joint Genome Institute"/>
            <person name="Lucas S."/>
            <person name="Han J."/>
            <person name="Lapidus A."/>
            <person name="Cheng J.-F."/>
            <person name="Goodwin L."/>
            <person name="Pitluck S."/>
            <person name="Peters L."/>
            <person name="Ovchinnikova G."/>
            <person name="Munk A.C."/>
            <person name="Detter J.C."/>
            <person name="Han C."/>
            <person name="Tapia R."/>
            <person name="Land M."/>
            <person name="Hauser L."/>
            <person name="Kyrpides N."/>
            <person name="Ivanova N."/>
            <person name="Pagani I."/>
            <person name="Ritalahtilisa K."/>
            <person name="Loeffler F."/>
            <person name="Woyke T."/>
        </authorList>
    </citation>
    <scope>NUCLEOTIDE SEQUENCE [LARGE SCALE GENOMIC DNA]</scope>
    <source>
        <strain evidence="2">ATCC BAA-1885 / DSM 22778 / Grapes</strain>
    </source>
</reference>
<protein>
    <submittedName>
        <fullName evidence="1">Uncharacterized protein</fullName>
    </submittedName>
</protein>
<dbReference type="EMBL" id="CP003155">
    <property type="protein sequence ID" value="AEV28300.1"/>
    <property type="molecule type" value="Genomic_DNA"/>
</dbReference>
<evidence type="ECO:0000313" key="1">
    <source>
        <dbReference type="EMBL" id="AEV28300.1"/>
    </source>
</evidence>
<keyword evidence="2" id="KW-1185">Reference proteome</keyword>